<evidence type="ECO:0000313" key="4">
    <source>
        <dbReference type="Proteomes" id="UP001500523"/>
    </source>
</evidence>
<dbReference type="InterPro" id="IPR039743">
    <property type="entry name" value="6GAL/EXGAL"/>
</dbReference>
<dbReference type="Gene3D" id="3.20.20.80">
    <property type="entry name" value="Glycosidases"/>
    <property type="match status" value="1"/>
</dbReference>
<evidence type="ECO:0000256" key="1">
    <source>
        <dbReference type="SAM" id="SignalP"/>
    </source>
</evidence>
<dbReference type="Pfam" id="PF14587">
    <property type="entry name" value="Glyco_hydr_30_2"/>
    <property type="match status" value="1"/>
</dbReference>
<dbReference type="SUPFAM" id="SSF51445">
    <property type="entry name" value="(Trans)glycosidases"/>
    <property type="match status" value="1"/>
</dbReference>
<dbReference type="InterPro" id="IPR039514">
    <property type="entry name" value="6GAL-like"/>
</dbReference>
<dbReference type="RefSeq" id="WP_344691717.1">
    <property type="nucleotide sequence ID" value="NZ_BAABBF010000001.1"/>
</dbReference>
<evidence type="ECO:0000259" key="2">
    <source>
        <dbReference type="Pfam" id="PF14587"/>
    </source>
</evidence>
<keyword evidence="1" id="KW-0732">Signal</keyword>
<dbReference type="PANTHER" id="PTHR42767">
    <property type="entry name" value="ENDO-BETA-1,6-GALACTANASE"/>
    <property type="match status" value="1"/>
</dbReference>
<dbReference type="EMBL" id="BAABBF010000001">
    <property type="protein sequence ID" value="GAA3696978.1"/>
    <property type="molecule type" value="Genomic_DNA"/>
</dbReference>
<dbReference type="PANTHER" id="PTHR42767:SF1">
    <property type="entry name" value="ENDO-BETA-1,6-GALACTANASE-LIKE DOMAIN-CONTAINING PROTEIN"/>
    <property type="match status" value="1"/>
</dbReference>
<dbReference type="Proteomes" id="UP001500523">
    <property type="component" value="Unassembled WGS sequence"/>
</dbReference>
<feature type="signal peptide" evidence="1">
    <location>
        <begin position="1"/>
        <end position="22"/>
    </location>
</feature>
<organism evidence="3 4">
    <name type="scientific">Sphingomonas cynarae</name>
    <dbReference type="NCBI Taxonomy" id="930197"/>
    <lineage>
        <taxon>Bacteria</taxon>
        <taxon>Pseudomonadati</taxon>
        <taxon>Pseudomonadota</taxon>
        <taxon>Alphaproteobacteria</taxon>
        <taxon>Sphingomonadales</taxon>
        <taxon>Sphingomonadaceae</taxon>
        <taxon>Sphingomonas</taxon>
    </lineage>
</organism>
<evidence type="ECO:0000313" key="3">
    <source>
        <dbReference type="EMBL" id="GAA3696978.1"/>
    </source>
</evidence>
<sequence length="504" mass="54895">MTRFPLFGIAAFLCFVPTAVSARNPVLPPPATAVEPTVAITITPEIDRPGPAFEGWGTALAWFADVTGGYPDPVRQKLADLLYGRNGLGFTIARYNIGGGNRAGTPPYLRPGGAIPGFWRQPAGAVGTDWWNPDQPEMWDWSADARQRWWLDAIAARVKTPILEAFSNSPPWFMTVSGRVSGAEKGKDDNLRPGQEGRFATYLTRVVDRLQRQHRIVFRTLSPVNEPNTDYWFAANRQEGSHWSPARQATMIDATAAALRTQRLATVVAAMDETSSDLFLTDWAAYPAATRARIGQLNVHSYGTLHQTGVRDVARASGIPLWMSENDTPGDKLPEDFDDIRPALALADHIVADLKRLEPVAWVFWQAVEDLSGGARGTGSNWGLIKMDLRAPATAPHPIHLTTRYWAMANFSRSIRPGYRLVRVDDPDTVGAVSGDGRDLAFVHVNAGISPRRLTVAAPGSWTATTTVTATGRDAEAGAPQPPTARPAIIAAPMSITTIHLSKR</sequence>
<keyword evidence="4" id="KW-1185">Reference proteome</keyword>
<feature type="chain" id="PRO_5046690852" description="Endo-beta-1,6-galactanase-like domain-containing protein" evidence="1">
    <location>
        <begin position="23"/>
        <end position="504"/>
    </location>
</feature>
<protein>
    <recommendedName>
        <fullName evidence="2">Endo-beta-1,6-galactanase-like domain-containing protein</fullName>
    </recommendedName>
</protein>
<reference evidence="4" key="1">
    <citation type="journal article" date="2019" name="Int. J. Syst. Evol. Microbiol.">
        <title>The Global Catalogue of Microorganisms (GCM) 10K type strain sequencing project: providing services to taxonomists for standard genome sequencing and annotation.</title>
        <authorList>
            <consortium name="The Broad Institute Genomics Platform"/>
            <consortium name="The Broad Institute Genome Sequencing Center for Infectious Disease"/>
            <person name="Wu L."/>
            <person name="Ma J."/>
        </authorList>
    </citation>
    <scope>NUCLEOTIDE SEQUENCE [LARGE SCALE GENOMIC DNA]</scope>
    <source>
        <strain evidence="4">JCM 17498</strain>
    </source>
</reference>
<feature type="domain" description="Endo-beta-1,6-galactanase-like" evidence="2">
    <location>
        <begin position="57"/>
        <end position="273"/>
    </location>
</feature>
<name>A0ABP7CYM9_9SPHN</name>
<accession>A0ABP7CYM9</accession>
<dbReference type="InterPro" id="IPR017853">
    <property type="entry name" value="GH"/>
</dbReference>
<gene>
    <name evidence="3" type="ORF">GCM10022268_04320</name>
</gene>
<proteinExistence type="predicted"/>
<comment type="caution">
    <text evidence="3">The sequence shown here is derived from an EMBL/GenBank/DDBJ whole genome shotgun (WGS) entry which is preliminary data.</text>
</comment>